<feature type="transmembrane region" description="Helical" evidence="1">
    <location>
        <begin position="12"/>
        <end position="35"/>
    </location>
</feature>
<keyword evidence="1" id="KW-0472">Membrane</keyword>
<evidence type="ECO:0000313" key="2">
    <source>
        <dbReference type="EMBL" id="EKD30448.1"/>
    </source>
</evidence>
<dbReference type="AlphaFoldDB" id="K1YDW5"/>
<keyword evidence="1" id="KW-1133">Transmembrane helix</keyword>
<sequence length="40" mass="4943">MRRTKYITNIPFLQIFFQNHGMSIFFIYLSISYLVTPRRE</sequence>
<evidence type="ECO:0000256" key="1">
    <source>
        <dbReference type="SAM" id="Phobius"/>
    </source>
</evidence>
<proteinExistence type="predicted"/>
<keyword evidence="1" id="KW-0812">Transmembrane</keyword>
<dbReference type="EMBL" id="AMFJ01034058">
    <property type="protein sequence ID" value="EKD30448.1"/>
    <property type="molecule type" value="Genomic_DNA"/>
</dbReference>
<accession>K1YDW5</accession>
<name>K1YDW5_9BACT</name>
<organism evidence="2">
    <name type="scientific">uncultured bacterium</name>
    <name type="common">gcode 4</name>
    <dbReference type="NCBI Taxonomy" id="1234023"/>
    <lineage>
        <taxon>Bacteria</taxon>
        <taxon>environmental samples</taxon>
    </lineage>
</organism>
<feature type="non-terminal residue" evidence="2">
    <location>
        <position position="40"/>
    </location>
</feature>
<comment type="caution">
    <text evidence="2">The sequence shown here is derived from an EMBL/GenBank/DDBJ whole genome shotgun (WGS) entry which is preliminary data.</text>
</comment>
<reference evidence="2" key="1">
    <citation type="journal article" date="2012" name="Science">
        <title>Fermentation, hydrogen, and sulfur metabolism in multiple uncultivated bacterial phyla.</title>
        <authorList>
            <person name="Wrighton K.C."/>
            <person name="Thomas B.C."/>
            <person name="Sharon I."/>
            <person name="Miller C.S."/>
            <person name="Castelle C.J."/>
            <person name="VerBerkmoes N.C."/>
            <person name="Wilkins M.J."/>
            <person name="Hettich R.L."/>
            <person name="Lipton M.S."/>
            <person name="Williams K.H."/>
            <person name="Long P.E."/>
            <person name="Banfield J.F."/>
        </authorList>
    </citation>
    <scope>NUCLEOTIDE SEQUENCE [LARGE SCALE GENOMIC DNA]</scope>
</reference>
<gene>
    <name evidence="2" type="ORF">ACD_78C00058G0003</name>
</gene>
<protein>
    <submittedName>
        <fullName evidence="2">Uncharacterized protein</fullName>
    </submittedName>
</protein>